<dbReference type="PRINTS" id="PR00455">
    <property type="entry name" value="HTHTETR"/>
</dbReference>
<protein>
    <submittedName>
        <fullName evidence="6">TetR-family transcriptional regulator</fullName>
    </submittedName>
</protein>
<evidence type="ECO:0000256" key="1">
    <source>
        <dbReference type="ARBA" id="ARBA00023015"/>
    </source>
</evidence>
<dbReference type="RefSeq" id="WP_009714927.1">
    <property type="nucleotide sequence ID" value="NZ_GG657754.1"/>
</dbReference>
<accession>D9WE69</accession>
<evidence type="ECO:0000313" key="7">
    <source>
        <dbReference type="Proteomes" id="UP000003963"/>
    </source>
</evidence>
<dbReference type="GO" id="GO:0003700">
    <property type="term" value="F:DNA-binding transcription factor activity"/>
    <property type="evidence" value="ECO:0007669"/>
    <property type="project" value="TreeGrafter"/>
</dbReference>
<dbReference type="Pfam" id="PF00440">
    <property type="entry name" value="TetR_N"/>
    <property type="match status" value="1"/>
</dbReference>
<dbReference type="InterPro" id="IPR036271">
    <property type="entry name" value="Tet_transcr_reg_TetR-rel_C_sf"/>
</dbReference>
<evidence type="ECO:0000256" key="4">
    <source>
        <dbReference type="PROSITE-ProRule" id="PRU00335"/>
    </source>
</evidence>
<dbReference type="PANTHER" id="PTHR30055">
    <property type="entry name" value="HTH-TYPE TRANSCRIPTIONAL REGULATOR RUTR"/>
    <property type="match status" value="1"/>
</dbReference>
<dbReference type="Gene3D" id="1.10.357.10">
    <property type="entry name" value="Tetracycline Repressor, domain 2"/>
    <property type="match status" value="1"/>
</dbReference>
<sequence length="236" mass="24421">MENDDVTTADGNRERIVAAAARLLAEGGTDAVSTRAVSAAAGVQPPTIYRLFGDKQGLLDAVVAHGFAAYLADKTAAEPTDDPVADLRAGWDLHVGLGLANPALYLLMYGQQRPGASSPAALDAFDVLAGHIRRIAEAGRLRVPEDRAAALVHAAGSGTTLALIATPEERRDPELSHTARDAVLAAITTDAPAAPEPGPAAAAVTLRAALPRTDALTASESALMREWLDRIAGQAR</sequence>
<keyword evidence="2 4" id="KW-0238">DNA-binding</keyword>
<dbReference type="STRING" id="457427.SSOG_02822"/>
<dbReference type="SUPFAM" id="SSF48498">
    <property type="entry name" value="Tetracyclin repressor-like, C-terminal domain"/>
    <property type="match status" value="1"/>
</dbReference>
<gene>
    <name evidence="6" type="ORF">SSOG_02822</name>
</gene>
<evidence type="ECO:0000313" key="6">
    <source>
        <dbReference type="EMBL" id="EFL23108.1"/>
    </source>
</evidence>
<name>D9WE69_9ACTN</name>
<dbReference type="HOGENOM" id="CLU_082427_0_0_11"/>
<dbReference type="SUPFAM" id="SSF46689">
    <property type="entry name" value="Homeodomain-like"/>
    <property type="match status" value="1"/>
</dbReference>
<organism evidence="6 7">
    <name type="scientific">Streptomyces himastatinicus ATCC 53653</name>
    <dbReference type="NCBI Taxonomy" id="457427"/>
    <lineage>
        <taxon>Bacteria</taxon>
        <taxon>Bacillati</taxon>
        <taxon>Actinomycetota</taxon>
        <taxon>Actinomycetes</taxon>
        <taxon>Kitasatosporales</taxon>
        <taxon>Streptomycetaceae</taxon>
        <taxon>Streptomyces</taxon>
        <taxon>Streptomyces violaceusniger group</taxon>
    </lineage>
</organism>
<feature type="domain" description="HTH tetR-type" evidence="5">
    <location>
        <begin position="10"/>
        <end position="70"/>
    </location>
</feature>
<proteinExistence type="predicted"/>
<feature type="DNA-binding region" description="H-T-H motif" evidence="4">
    <location>
        <begin position="33"/>
        <end position="52"/>
    </location>
</feature>
<evidence type="ECO:0000256" key="3">
    <source>
        <dbReference type="ARBA" id="ARBA00023163"/>
    </source>
</evidence>
<reference evidence="6 7" key="1">
    <citation type="submission" date="2009-02" db="EMBL/GenBank/DDBJ databases">
        <title>Annotation of Streptomyces hygroscopicus strain ATCC 53653.</title>
        <authorList>
            <consortium name="The Broad Institute Genome Sequencing Platform"/>
            <consortium name="Broad Institute Microbial Sequencing Center"/>
            <person name="Fischbach M."/>
            <person name="Godfrey P."/>
            <person name="Ward D."/>
            <person name="Young S."/>
            <person name="Zeng Q."/>
            <person name="Koehrsen M."/>
            <person name="Alvarado L."/>
            <person name="Berlin A.M."/>
            <person name="Bochicchio J."/>
            <person name="Borenstein D."/>
            <person name="Chapman S.B."/>
            <person name="Chen Z."/>
            <person name="Engels R."/>
            <person name="Freedman E."/>
            <person name="Gellesch M."/>
            <person name="Goldberg J."/>
            <person name="Griggs A."/>
            <person name="Gujja S."/>
            <person name="Heilman E.R."/>
            <person name="Heiman D.I."/>
            <person name="Hepburn T.A."/>
            <person name="Howarth C."/>
            <person name="Jen D."/>
            <person name="Larson L."/>
            <person name="Lewis B."/>
            <person name="Mehta T."/>
            <person name="Park D."/>
            <person name="Pearson M."/>
            <person name="Richards J."/>
            <person name="Roberts A."/>
            <person name="Saif S."/>
            <person name="Shea T.D."/>
            <person name="Shenoy N."/>
            <person name="Sisk P."/>
            <person name="Stolte C."/>
            <person name="Sykes S.N."/>
            <person name="Thomson T."/>
            <person name="Walk T."/>
            <person name="White J."/>
            <person name="Yandava C."/>
            <person name="Straight P."/>
            <person name="Clardy J."/>
            <person name="Hung D."/>
            <person name="Kolter R."/>
            <person name="Mekalanos J."/>
            <person name="Walker S."/>
            <person name="Walsh C.T."/>
            <person name="Wieland-Brown L.C."/>
            <person name="Haas B."/>
            <person name="Nusbaum C."/>
            <person name="Birren B."/>
        </authorList>
    </citation>
    <scope>NUCLEOTIDE SEQUENCE [LARGE SCALE GENOMIC DNA]</scope>
    <source>
        <strain evidence="6 7">ATCC 53653</strain>
    </source>
</reference>
<keyword evidence="1" id="KW-0805">Transcription regulation</keyword>
<dbReference type="AlphaFoldDB" id="D9WE69"/>
<dbReference type="PANTHER" id="PTHR30055:SF234">
    <property type="entry name" value="HTH-TYPE TRANSCRIPTIONAL REGULATOR BETI"/>
    <property type="match status" value="1"/>
</dbReference>
<dbReference type="InterPro" id="IPR009057">
    <property type="entry name" value="Homeodomain-like_sf"/>
</dbReference>
<dbReference type="InterPro" id="IPR050109">
    <property type="entry name" value="HTH-type_TetR-like_transc_reg"/>
</dbReference>
<dbReference type="GO" id="GO:0000976">
    <property type="term" value="F:transcription cis-regulatory region binding"/>
    <property type="evidence" value="ECO:0007669"/>
    <property type="project" value="TreeGrafter"/>
</dbReference>
<dbReference type="Proteomes" id="UP000003963">
    <property type="component" value="Unassembled WGS sequence"/>
</dbReference>
<evidence type="ECO:0000256" key="2">
    <source>
        <dbReference type="ARBA" id="ARBA00023125"/>
    </source>
</evidence>
<dbReference type="EMBL" id="GG657754">
    <property type="protein sequence ID" value="EFL23108.1"/>
    <property type="molecule type" value="Genomic_DNA"/>
</dbReference>
<dbReference type="InterPro" id="IPR001647">
    <property type="entry name" value="HTH_TetR"/>
</dbReference>
<keyword evidence="3" id="KW-0804">Transcription</keyword>
<dbReference type="OrthoDB" id="3784817at2"/>
<keyword evidence="7" id="KW-1185">Reference proteome</keyword>
<dbReference type="PROSITE" id="PS50977">
    <property type="entry name" value="HTH_TETR_2"/>
    <property type="match status" value="1"/>
</dbReference>
<evidence type="ECO:0000259" key="5">
    <source>
        <dbReference type="PROSITE" id="PS50977"/>
    </source>
</evidence>